<dbReference type="InterPro" id="IPR043777">
    <property type="entry name" value="DUF5719"/>
</dbReference>
<keyword evidence="2" id="KW-1185">Reference proteome</keyword>
<dbReference type="AlphaFoldDB" id="A0A249JWW4"/>
<name>A0A249JWW4_9ACTN</name>
<gene>
    <name evidence="1" type="ORF">B1s21122_01350</name>
</gene>
<evidence type="ECO:0000313" key="1">
    <source>
        <dbReference type="EMBL" id="ASY09011.1"/>
    </source>
</evidence>
<dbReference type="KEGG" id="abam:B1s21122_01350"/>
<protein>
    <submittedName>
        <fullName evidence="1">Uncharacterized protein</fullName>
    </submittedName>
</protein>
<organism evidence="1 2">
    <name type="scientific">Candidatus Nanopelagicus limnae</name>
    <dbReference type="NCBI Taxonomy" id="1884634"/>
    <lineage>
        <taxon>Bacteria</taxon>
        <taxon>Bacillati</taxon>
        <taxon>Actinomycetota</taxon>
        <taxon>Actinomycetes</taxon>
        <taxon>Candidatus Nanopelagicales</taxon>
        <taxon>Candidatus Nanopelagicaceae</taxon>
        <taxon>Candidatus Nanopelagicus</taxon>
    </lineage>
</organism>
<dbReference type="EMBL" id="CP016768">
    <property type="protein sequence ID" value="ASY09011.1"/>
    <property type="molecule type" value="Genomic_DNA"/>
</dbReference>
<evidence type="ECO:0000313" key="2">
    <source>
        <dbReference type="Proteomes" id="UP000217153"/>
    </source>
</evidence>
<dbReference type="Pfam" id="PF18986">
    <property type="entry name" value="DUF5719"/>
    <property type="match status" value="1"/>
</dbReference>
<dbReference type="RefSeq" id="WP_095680319.1">
    <property type="nucleotide sequence ID" value="NZ_CP016768.2"/>
</dbReference>
<proteinExistence type="predicted"/>
<dbReference type="Proteomes" id="UP000217153">
    <property type="component" value="Chromosome"/>
</dbReference>
<reference evidence="2" key="1">
    <citation type="submission" date="2016-10" db="EMBL/GenBank/DDBJ databases">
        <title>High microdiversification within the ubiquitous acI lineage of Actinobacteria.</title>
        <authorList>
            <person name="Neuenschwander S.M."/>
            <person name="Salcher M."/>
            <person name="Ghai R."/>
            <person name="Pernthaler J."/>
        </authorList>
    </citation>
    <scope>NUCLEOTIDE SEQUENCE [LARGE SCALE GENOMIC DNA]</scope>
</reference>
<dbReference type="OrthoDB" id="5179658at2"/>
<sequence length="453" mass="47953">MRQKSITFSSKNGFKLNIKVLAISLALLILAGFSYFAPERSEQVKLTSSYPATVCPAIGNKVSSIAALTKSKVNRRSIDGTSKRLNPGKSSVIALKDNAILVEGNPGTSLTFANNGWKAVVPCSISNGEQWFIGGSGALTSKSYLFIINSGFSESSVDIEIFTPNGQLEPKIVSIPQNSSKKISIDSLVPGEESIAIAVKTKSGRVSSYLFDERKKGLKSLGADFVSPVTIARKVATIPAITGLSGKLASNTNSVSHTLRLLVPATIDANVDVTINSNDGNFIPVGLSQLDVKSQKVLDIPLTFAKIDQPFSVIVNSDQPIFASVLSSFTYGKSPEIAWATGADELKKWSVNLTGSRPTLNFVGDRINVQISATGTNGKKIVKKLSASNFVTWRAPVGLNRLEVTASRDGISGGVIFLPEVGGIGSSYIPMNNGANLETAAEPISDARVISRG</sequence>
<accession>A0A249JWW4</accession>